<feature type="transmembrane region" description="Helical" evidence="10">
    <location>
        <begin position="87"/>
        <end position="114"/>
    </location>
</feature>
<evidence type="ECO:0000256" key="10">
    <source>
        <dbReference type="SAM" id="Phobius"/>
    </source>
</evidence>
<gene>
    <name evidence="13" type="ORF">M569_17425</name>
</gene>
<proteinExistence type="inferred from homology"/>
<dbReference type="Gene3D" id="2.30.30.60">
    <property type="match status" value="1"/>
</dbReference>
<keyword evidence="4 10" id="KW-0812">Transmembrane</keyword>
<evidence type="ECO:0000259" key="11">
    <source>
        <dbReference type="Pfam" id="PF00924"/>
    </source>
</evidence>
<evidence type="ECO:0000313" key="14">
    <source>
        <dbReference type="Proteomes" id="UP000015453"/>
    </source>
</evidence>
<name>S8DDJ4_9LAMI</name>
<evidence type="ECO:0000256" key="5">
    <source>
        <dbReference type="ARBA" id="ARBA00022989"/>
    </source>
</evidence>
<dbReference type="Pfam" id="PF00924">
    <property type="entry name" value="MS_channel_2nd"/>
    <property type="match status" value="1"/>
</dbReference>
<dbReference type="Proteomes" id="UP000015453">
    <property type="component" value="Unassembled WGS sequence"/>
</dbReference>
<feature type="transmembrane region" description="Helical" evidence="10">
    <location>
        <begin position="126"/>
        <end position="152"/>
    </location>
</feature>
<dbReference type="InterPro" id="IPR010920">
    <property type="entry name" value="LSM_dom_sf"/>
</dbReference>
<evidence type="ECO:0000256" key="8">
    <source>
        <dbReference type="ARBA" id="ARBA00023303"/>
    </source>
</evidence>
<dbReference type="GO" id="GO:0006820">
    <property type="term" value="P:monoatomic anion transport"/>
    <property type="evidence" value="ECO:0007669"/>
    <property type="project" value="TreeGrafter"/>
</dbReference>
<evidence type="ECO:0000256" key="6">
    <source>
        <dbReference type="ARBA" id="ARBA00023065"/>
    </source>
</evidence>
<dbReference type="FunFam" id="2.30.30.60:FF:000003">
    <property type="entry name" value="Predicted mechanosensitive ion channel"/>
    <property type="match status" value="1"/>
</dbReference>
<organism evidence="13 14">
    <name type="scientific">Genlisea aurea</name>
    <dbReference type="NCBI Taxonomy" id="192259"/>
    <lineage>
        <taxon>Eukaryota</taxon>
        <taxon>Viridiplantae</taxon>
        <taxon>Streptophyta</taxon>
        <taxon>Embryophyta</taxon>
        <taxon>Tracheophyta</taxon>
        <taxon>Spermatophyta</taxon>
        <taxon>Magnoliopsida</taxon>
        <taxon>eudicotyledons</taxon>
        <taxon>Gunneridae</taxon>
        <taxon>Pentapetalae</taxon>
        <taxon>asterids</taxon>
        <taxon>lamiids</taxon>
        <taxon>Lamiales</taxon>
        <taxon>Lentibulariaceae</taxon>
        <taxon>Genlisea</taxon>
    </lineage>
</organism>
<dbReference type="InterPro" id="IPR006685">
    <property type="entry name" value="MscS_channel_2nd"/>
</dbReference>
<dbReference type="SUPFAM" id="SSF50182">
    <property type="entry name" value="Sm-like ribonucleoproteins"/>
    <property type="match status" value="1"/>
</dbReference>
<comment type="subcellular location">
    <subcellularLocation>
        <location evidence="1">Endomembrane system</location>
        <topology evidence="1">Multi-pass membrane protein</topology>
    </subcellularLocation>
</comment>
<comment type="caution">
    <text evidence="13">The sequence shown here is derived from an EMBL/GenBank/DDBJ whole genome shotgun (WGS) entry which is preliminary data.</text>
</comment>
<evidence type="ECO:0000256" key="7">
    <source>
        <dbReference type="ARBA" id="ARBA00023136"/>
    </source>
</evidence>
<evidence type="ECO:0000259" key="12">
    <source>
        <dbReference type="Pfam" id="PF25886"/>
    </source>
</evidence>
<dbReference type="PANTHER" id="PTHR31618">
    <property type="entry name" value="MECHANOSENSITIVE ION CHANNEL PROTEIN 5"/>
    <property type="match status" value="1"/>
</dbReference>
<feature type="transmembrane region" description="Helical" evidence="10">
    <location>
        <begin position="403"/>
        <end position="419"/>
    </location>
</feature>
<dbReference type="AlphaFoldDB" id="S8DDJ4"/>
<dbReference type="GO" id="GO:0005886">
    <property type="term" value="C:plasma membrane"/>
    <property type="evidence" value="ECO:0007669"/>
    <property type="project" value="TreeGrafter"/>
</dbReference>
<keyword evidence="8" id="KW-0407">Ion channel</keyword>
<feature type="domain" description="Mechanosensitive ion channel protein Msy1/2-like transmembrane" evidence="12">
    <location>
        <begin position="50"/>
        <end position="200"/>
    </location>
</feature>
<feature type="transmembrane region" description="Helical" evidence="10">
    <location>
        <begin position="172"/>
        <end position="193"/>
    </location>
</feature>
<dbReference type="EMBL" id="AUSU01010277">
    <property type="protein sequence ID" value="EPS57392.1"/>
    <property type="molecule type" value="Genomic_DNA"/>
</dbReference>
<dbReference type="GO" id="GO:0050982">
    <property type="term" value="P:detection of mechanical stimulus"/>
    <property type="evidence" value="ECO:0007669"/>
    <property type="project" value="UniProtKB-ARBA"/>
</dbReference>
<feature type="non-terminal residue" evidence="13">
    <location>
        <position position="615"/>
    </location>
</feature>
<evidence type="ECO:0000256" key="9">
    <source>
        <dbReference type="SAM" id="MobiDB-lite"/>
    </source>
</evidence>
<keyword evidence="6" id="KW-0406">Ion transport</keyword>
<evidence type="ECO:0008006" key="15">
    <source>
        <dbReference type="Google" id="ProtNLM"/>
    </source>
</evidence>
<evidence type="ECO:0000256" key="3">
    <source>
        <dbReference type="ARBA" id="ARBA00022448"/>
    </source>
</evidence>
<dbReference type="OrthoDB" id="544685at2759"/>
<keyword evidence="14" id="KW-1185">Reference proteome</keyword>
<keyword evidence="3" id="KW-0813">Transport</keyword>
<dbReference type="PANTHER" id="PTHR31618:SF7">
    <property type="entry name" value="MECHANOSENSITIVE ION CHANNEL PROTEIN"/>
    <property type="match status" value="1"/>
</dbReference>
<dbReference type="InterPro" id="IPR016688">
    <property type="entry name" value="MscS-like_plants/fungi"/>
</dbReference>
<feature type="compositionally biased region" description="Polar residues" evidence="9">
    <location>
        <begin position="1"/>
        <end position="10"/>
    </location>
</feature>
<feature type="region of interest" description="Disordered" evidence="9">
    <location>
        <begin position="1"/>
        <end position="28"/>
    </location>
</feature>
<dbReference type="InterPro" id="IPR023408">
    <property type="entry name" value="MscS_beta-dom_sf"/>
</dbReference>
<dbReference type="PIRSF" id="PIRSF017209">
    <property type="entry name" value="Memb_At2g17000_prd"/>
    <property type="match status" value="1"/>
</dbReference>
<evidence type="ECO:0000313" key="13">
    <source>
        <dbReference type="EMBL" id="EPS57392.1"/>
    </source>
</evidence>
<dbReference type="InterPro" id="IPR058650">
    <property type="entry name" value="Msy1/2-like"/>
</dbReference>
<keyword evidence="5 10" id="KW-1133">Transmembrane helix</keyword>
<evidence type="ECO:0000256" key="4">
    <source>
        <dbReference type="ARBA" id="ARBA00022692"/>
    </source>
</evidence>
<reference evidence="13 14" key="1">
    <citation type="journal article" date="2013" name="BMC Genomics">
        <title>The miniature genome of a carnivorous plant Genlisea aurea contains a low number of genes and short non-coding sequences.</title>
        <authorList>
            <person name="Leushkin E.V."/>
            <person name="Sutormin R.A."/>
            <person name="Nabieva E.R."/>
            <person name="Penin A.A."/>
            <person name="Kondrashov A.S."/>
            <person name="Logacheva M.D."/>
        </authorList>
    </citation>
    <scope>NUCLEOTIDE SEQUENCE [LARGE SCALE GENOMIC DNA]</scope>
</reference>
<accession>S8DDJ4</accession>
<feature type="domain" description="Mechanosensitive ion channel MscS" evidence="11">
    <location>
        <begin position="454"/>
        <end position="512"/>
    </location>
</feature>
<evidence type="ECO:0000256" key="1">
    <source>
        <dbReference type="ARBA" id="ARBA00004127"/>
    </source>
</evidence>
<feature type="transmembrane region" description="Helical" evidence="10">
    <location>
        <begin position="52"/>
        <end position="75"/>
    </location>
</feature>
<dbReference type="GO" id="GO:0008381">
    <property type="term" value="F:mechanosensitive monoatomic ion channel activity"/>
    <property type="evidence" value="ECO:0007669"/>
    <property type="project" value="TreeGrafter"/>
</dbReference>
<comment type="similarity">
    <text evidence="2">Belongs to the MscS (TC 1.A.23) family.</text>
</comment>
<evidence type="ECO:0000256" key="2">
    <source>
        <dbReference type="ARBA" id="ARBA00008017"/>
    </source>
</evidence>
<dbReference type="Pfam" id="PF25886">
    <property type="entry name" value="Msy1"/>
    <property type="match status" value="1"/>
</dbReference>
<protein>
    <recommendedName>
        <fullName evidence="15">Mechanosensitive ion channel protein</fullName>
    </recommendedName>
</protein>
<feature type="non-terminal residue" evidence="13">
    <location>
        <position position="1"/>
    </location>
</feature>
<keyword evidence="7 10" id="KW-0472">Membrane</keyword>
<sequence length="615" mass="69185">LLKSPAQITPRTPLMASSVGEEEDDDDDDDDIYDAEIVGSGNAAKGRKKIRLAIVIEWIAFIALMGVLITTQTVPGFRNYRICSVTLWKWCVFFLVVFCGRLFSEWLMNALVFVVEKTCLLKKKKVLYFVISLNRSARVVIWIALVLVAWSLLVNNGGVQLSNETNKILHHITRGIISTLIGAIMWMVKTFVVKLAASSFHVKTYFDRIQESIFHQYILQALTGILAENNANGDDKKSRRQPSFSVSSDGKVKKQEVINVDKLYKIRREKVSAWTMKGLIQVIRKSGLPTVSSAIDDGDAVEEGDVDGATEITSEIEAIQTANRIFRKVAKPGHKYIEEDDLLIYMSKEEVDNAIPLFEGAAETRRIKKSSFRNWVVKAYKERKYLALALNDVNTAIEELNKLASAAALIAIIIVWLLLMEITTTRVLVLIFSQLLLLAFMFGNMAKTLFEAIIFVFVVHPYDAGDTCVIDGEQLTVDEMNIMTTIFLKSNNEKVCYPNPVLATKAISNYNRSPEMMGDSVEFSIDFSTSPETLSSLNAKIKAYLESKPKYWRPNYSLQINQIVDMNKINMGLYVTHTINFQNSGRGSRKAELILEVTKILQGLGIRCQLLPQTV</sequence>